<evidence type="ECO:0000256" key="4">
    <source>
        <dbReference type="ARBA" id="ARBA00007837"/>
    </source>
</evidence>
<dbReference type="InterPro" id="IPR050499">
    <property type="entry name" value="PEP-utilizing_PTS_enzyme"/>
</dbReference>
<keyword evidence="6" id="KW-0813">Transport</keyword>
<evidence type="ECO:0000256" key="5">
    <source>
        <dbReference type="ARBA" id="ARBA00012232"/>
    </source>
</evidence>
<evidence type="ECO:0000256" key="13">
    <source>
        <dbReference type="ARBA" id="ARBA00022842"/>
    </source>
</evidence>
<comment type="subcellular location">
    <subcellularLocation>
        <location evidence="3">Cytoplasm</location>
    </subcellularLocation>
</comment>
<dbReference type="GO" id="GO:0046872">
    <property type="term" value="F:metal ion binding"/>
    <property type="evidence" value="ECO:0007669"/>
    <property type="project" value="UniProtKB-KW"/>
</dbReference>
<dbReference type="GO" id="GO:0005737">
    <property type="term" value="C:cytoplasm"/>
    <property type="evidence" value="ECO:0007669"/>
    <property type="project" value="UniProtKB-SubCell"/>
</dbReference>
<evidence type="ECO:0000256" key="9">
    <source>
        <dbReference type="ARBA" id="ARBA00022679"/>
    </source>
</evidence>
<dbReference type="Pfam" id="PF00391">
    <property type="entry name" value="PEP-utilizers"/>
    <property type="match status" value="1"/>
</dbReference>
<dbReference type="Pfam" id="PF01590">
    <property type="entry name" value="GAF"/>
    <property type="match status" value="1"/>
</dbReference>
<dbReference type="Gene3D" id="3.50.30.10">
    <property type="entry name" value="Phosphohistidine domain"/>
    <property type="match status" value="1"/>
</dbReference>
<evidence type="ECO:0000256" key="14">
    <source>
        <dbReference type="SAM" id="Coils"/>
    </source>
</evidence>
<evidence type="ECO:0000256" key="6">
    <source>
        <dbReference type="ARBA" id="ARBA00022448"/>
    </source>
</evidence>
<evidence type="ECO:0000256" key="2">
    <source>
        <dbReference type="ARBA" id="ARBA00001946"/>
    </source>
</evidence>
<dbReference type="AlphaFoldDB" id="A0A2M9G668"/>
<dbReference type="InterPro" id="IPR003018">
    <property type="entry name" value="GAF"/>
</dbReference>
<dbReference type="SUPFAM" id="SSF52009">
    <property type="entry name" value="Phosphohistidine domain"/>
    <property type="match status" value="1"/>
</dbReference>
<keyword evidence="8" id="KW-0762">Sugar transport</keyword>
<dbReference type="EC" id="2.7.3.9" evidence="5"/>
<dbReference type="InterPro" id="IPR036637">
    <property type="entry name" value="Phosphohistidine_dom_sf"/>
</dbReference>
<keyword evidence="16" id="KW-0670">Pyruvate</keyword>
<dbReference type="Pfam" id="PF02896">
    <property type="entry name" value="PEP-utilizers_C"/>
    <property type="match status" value="1"/>
</dbReference>
<organism evidence="16 17">
    <name type="scientific">Minwuia thermotolerans</name>
    <dbReference type="NCBI Taxonomy" id="2056226"/>
    <lineage>
        <taxon>Bacteria</taxon>
        <taxon>Pseudomonadati</taxon>
        <taxon>Pseudomonadota</taxon>
        <taxon>Alphaproteobacteria</taxon>
        <taxon>Minwuiales</taxon>
        <taxon>Minwuiaceae</taxon>
        <taxon>Minwuia</taxon>
    </lineage>
</organism>
<dbReference type="GO" id="GO:0009401">
    <property type="term" value="P:phosphoenolpyruvate-dependent sugar phosphotransferase system"/>
    <property type="evidence" value="ECO:0007669"/>
    <property type="project" value="UniProtKB-KW"/>
</dbReference>
<comment type="similarity">
    <text evidence="4">Belongs to the PEP-utilizing enzyme family.</text>
</comment>
<feature type="coiled-coil region" evidence="14">
    <location>
        <begin position="208"/>
        <end position="235"/>
    </location>
</feature>
<dbReference type="Pfam" id="PF05524">
    <property type="entry name" value="PEP-utilisers_N"/>
    <property type="match status" value="1"/>
</dbReference>
<evidence type="ECO:0000313" key="16">
    <source>
        <dbReference type="EMBL" id="PJK31203.1"/>
    </source>
</evidence>
<dbReference type="Proteomes" id="UP000229498">
    <property type="component" value="Unassembled WGS sequence"/>
</dbReference>
<dbReference type="Gene3D" id="3.30.450.40">
    <property type="match status" value="1"/>
</dbReference>
<dbReference type="SUPFAM" id="SSF51621">
    <property type="entry name" value="Phosphoenolpyruvate/pyruvate domain"/>
    <property type="match status" value="1"/>
</dbReference>
<evidence type="ECO:0000259" key="15">
    <source>
        <dbReference type="SMART" id="SM00065"/>
    </source>
</evidence>
<evidence type="ECO:0000256" key="8">
    <source>
        <dbReference type="ARBA" id="ARBA00022597"/>
    </source>
</evidence>
<dbReference type="GO" id="GO:0016301">
    <property type="term" value="F:kinase activity"/>
    <property type="evidence" value="ECO:0007669"/>
    <property type="project" value="UniProtKB-KW"/>
</dbReference>
<evidence type="ECO:0000256" key="1">
    <source>
        <dbReference type="ARBA" id="ARBA00000683"/>
    </source>
</evidence>
<keyword evidence="17" id="KW-1185">Reference proteome</keyword>
<evidence type="ECO:0000256" key="11">
    <source>
        <dbReference type="ARBA" id="ARBA00022723"/>
    </source>
</evidence>
<dbReference type="SUPFAM" id="SSF55781">
    <property type="entry name" value="GAF domain-like"/>
    <property type="match status" value="1"/>
</dbReference>
<dbReference type="InterPro" id="IPR000121">
    <property type="entry name" value="PEP_util_C"/>
</dbReference>
<comment type="cofactor">
    <cofactor evidence="2">
        <name>Mg(2+)</name>
        <dbReference type="ChEBI" id="CHEBI:18420"/>
    </cofactor>
</comment>
<keyword evidence="10" id="KW-0598">Phosphotransferase system</keyword>
<evidence type="ECO:0000313" key="17">
    <source>
        <dbReference type="Proteomes" id="UP000229498"/>
    </source>
</evidence>
<sequence length="748" mass="83300">MTGPRFLMRRFREIMRSGMTPEERLEQVVRLIAGAMVAEVCSVYLMQPGGVLELYATEGLKREAIHQTRLNVGAGIVGHIAALSKPLRLRDARSHPQYEYRPETGEEAFRSMLGVPILYANKVVGVLVVQNVKERNYTDEEEEALETVAMGFAEMVGVGALVSPNVLAESVTATKRAARLTGRPLSDGFAMGTAVLHAPRIEITRTIADDIGQELEDLNAAIVDIQSQIDEMLSQPVLAAGESREVMEAFRMFAHDPGWQRRMREAVEAGLTAQAAVKRIHDQTRARFRQVPDPYIRARMADMDDLANRLINRLQGGLNALNEELPDDIVLVARDMGPAEILDFGEEKLKAVVLEEGSSGSHMAIVARAMNIPVIGNVRGATEQIDTGDPVIVDGEHAQVFIRPDQNVIDAFDEIESVRAQEKARWAALKDVPAVSRDGVAIELLANAGLLLDMRHLDQTGAAGVGLFRTELHFMVRGRLPRVREQTEYYRAVRELCNGRRLVFRTLDVGGDKLLPYMKREKEENPAMGWRAIRISLDHPGLFRMQIRALLHASAGEELDIMFPMVADIAEFKAAREVLQRELDWARRRGHPLPVHIRVGVMLEVPALVWRLPALLPLVDFVSVGSNDLMQFMYAVDRGSARVADRYDPLSSAFLSVLRRIARQCEQAEVPFSICGEMAGRPVEALALLALGFRQLSMRANAIGPIKELVLATDIAALRKEMNGWLGRDDRTLRPMLQDYAARHQIEV</sequence>
<proteinExistence type="inferred from homology"/>
<keyword evidence="14" id="KW-0175">Coiled coil</keyword>
<evidence type="ECO:0000256" key="10">
    <source>
        <dbReference type="ARBA" id="ARBA00022683"/>
    </source>
</evidence>
<dbReference type="InterPro" id="IPR040442">
    <property type="entry name" value="Pyrv_kinase-like_dom_sf"/>
</dbReference>
<dbReference type="InterPro" id="IPR008279">
    <property type="entry name" value="PEP-util_enz_mobile_dom"/>
</dbReference>
<dbReference type="PANTHER" id="PTHR46244:SF6">
    <property type="entry name" value="PHOSPHOENOLPYRUVATE-PROTEIN PHOSPHOTRANSFERASE"/>
    <property type="match status" value="1"/>
</dbReference>
<gene>
    <name evidence="16" type="primary">ptsP</name>
    <name evidence="16" type="ORF">CVT23_02950</name>
</gene>
<dbReference type="InterPro" id="IPR036618">
    <property type="entry name" value="PtsI_HPr-bd_sf"/>
</dbReference>
<evidence type="ECO:0000256" key="12">
    <source>
        <dbReference type="ARBA" id="ARBA00022777"/>
    </source>
</evidence>
<dbReference type="InterPro" id="IPR008731">
    <property type="entry name" value="PTS_EIN"/>
</dbReference>
<dbReference type="SMART" id="SM00065">
    <property type="entry name" value="GAF"/>
    <property type="match status" value="1"/>
</dbReference>
<dbReference type="PANTHER" id="PTHR46244">
    <property type="entry name" value="PHOSPHOENOLPYRUVATE-PROTEIN PHOSPHOTRANSFERASE"/>
    <property type="match status" value="1"/>
</dbReference>
<dbReference type="SUPFAM" id="SSF47831">
    <property type="entry name" value="Enzyme I of the PEP:sugar phosphotransferase system HPr-binding (sub)domain"/>
    <property type="match status" value="1"/>
</dbReference>
<dbReference type="EMBL" id="PHIG01000007">
    <property type="protein sequence ID" value="PJK31203.1"/>
    <property type="molecule type" value="Genomic_DNA"/>
</dbReference>
<dbReference type="InterPro" id="IPR015813">
    <property type="entry name" value="Pyrv/PenolPyrv_kinase-like_dom"/>
</dbReference>
<keyword evidence="12" id="KW-0418">Kinase</keyword>
<dbReference type="Gene3D" id="1.10.274.10">
    <property type="entry name" value="PtsI, HPr-binding domain"/>
    <property type="match status" value="1"/>
</dbReference>
<evidence type="ECO:0000256" key="3">
    <source>
        <dbReference type="ARBA" id="ARBA00004496"/>
    </source>
</evidence>
<dbReference type="OrthoDB" id="9765468at2"/>
<dbReference type="PRINTS" id="PR01736">
    <property type="entry name" value="PHPHTRNFRASE"/>
</dbReference>
<feature type="domain" description="GAF" evidence="15">
    <location>
        <begin position="20"/>
        <end position="172"/>
    </location>
</feature>
<dbReference type="NCBIfam" id="TIGR01417">
    <property type="entry name" value="PTS_I_fam"/>
    <property type="match status" value="1"/>
</dbReference>
<protein>
    <recommendedName>
        <fullName evidence="5">phosphoenolpyruvate--protein phosphotransferase</fullName>
        <ecNumber evidence="5">2.7.3.9</ecNumber>
    </recommendedName>
</protein>
<comment type="caution">
    <text evidence="16">The sequence shown here is derived from an EMBL/GenBank/DDBJ whole genome shotgun (WGS) entry which is preliminary data.</text>
</comment>
<keyword evidence="9 16" id="KW-0808">Transferase</keyword>
<keyword evidence="11" id="KW-0479">Metal-binding</keyword>
<dbReference type="GO" id="GO:0008965">
    <property type="term" value="F:phosphoenolpyruvate-protein phosphotransferase activity"/>
    <property type="evidence" value="ECO:0007669"/>
    <property type="project" value="UniProtKB-EC"/>
</dbReference>
<dbReference type="InterPro" id="IPR029016">
    <property type="entry name" value="GAF-like_dom_sf"/>
</dbReference>
<keyword evidence="13" id="KW-0460">Magnesium</keyword>
<dbReference type="Gene3D" id="3.20.20.60">
    <property type="entry name" value="Phosphoenolpyruvate-binding domains"/>
    <property type="match status" value="1"/>
</dbReference>
<name>A0A2M9G668_9PROT</name>
<accession>A0A2M9G668</accession>
<dbReference type="InterPro" id="IPR006318">
    <property type="entry name" value="PTS_EI-like"/>
</dbReference>
<reference evidence="16 17" key="1">
    <citation type="submission" date="2017-11" db="EMBL/GenBank/DDBJ databases">
        <title>Draft genome sequence of Rhizobiales bacterium SY3-13.</title>
        <authorList>
            <person name="Sun C."/>
        </authorList>
    </citation>
    <scope>NUCLEOTIDE SEQUENCE [LARGE SCALE GENOMIC DNA]</scope>
    <source>
        <strain evidence="16 17">SY3-13</strain>
    </source>
</reference>
<evidence type="ECO:0000256" key="7">
    <source>
        <dbReference type="ARBA" id="ARBA00022490"/>
    </source>
</evidence>
<comment type="catalytic activity">
    <reaction evidence="1">
        <text>L-histidyl-[protein] + phosphoenolpyruvate = N(pros)-phospho-L-histidyl-[protein] + pyruvate</text>
        <dbReference type="Rhea" id="RHEA:23880"/>
        <dbReference type="Rhea" id="RHEA-COMP:9745"/>
        <dbReference type="Rhea" id="RHEA-COMP:9746"/>
        <dbReference type="ChEBI" id="CHEBI:15361"/>
        <dbReference type="ChEBI" id="CHEBI:29979"/>
        <dbReference type="ChEBI" id="CHEBI:58702"/>
        <dbReference type="ChEBI" id="CHEBI:64837"/>
        <dbReference type="EC" id="2.7.3.9"/>
    </reaction>
</comment>
<keyword evidence="7" id="KW-0963">Cytoplasm</keyword>